<sequence>MKLKKSLLLSMLALGLAACGSGGDNKPNFSAKNIQKNAGKFLADTAKEVEVNGMLLSRTVKEKDGVAEISEIYNNPQYKQQGTITTLVLGNKKILLVPEGATIDGPSVILSDSNNPSAVGTNLNYARYGKYAEKKDGVQTEHQFFLGHITPEKTMPGQGEVTYKGLAFYNKLITDKEQAGDQKAVANVTGQSSFKVDFLAKKITGEISSNSNEFETLTFKADISGNRFKTENEKAQSDGKQQLNAMHGAFYGPQAEEIAGVYHSLQRGVSIDGAFGAKQQNKP</sequence>
<feature type="domain" description="Transferrin-binding protein B C-lobe/N-lobe beta-barrel" evidence="3">
    <location>
        <begin position="155"/>
        <end position="279"/>
    </location>
</feature>
<dbReference type="Proteomes" id="UP000193466">
    <property type="component" value="Unassembled WGS sequence"/>
</dbReference>
<gene>
    <name evidence="5" type="primary">tbp2</name>
    <name evidence="4" type="ORF">BWD10_10620</name>
    <name evidence="5" type="ORF">SAMEA4504057_00261</name>
</gene>
<evidence type="ECO:0000313" key="6">
    <source>
        <dbReference type="Proteomes" id="UP000193466"/>
    </source>
</evidence>
<evidence type="ECO:0000256" key="2">
    <source>
        <dbReference type="SAM" id="SignalP"/>
    </source>
</evidence>
<dbReference type="Proteomes" id="UP000215033">
    <property type="component" value="Chromosome 1"/>
</dbReference>
<evidence type="ECO:0000313" key="7">
    <source>
        <dbReference type="Proteomes" id="UP000215033"/>
    </source>
</evidence>
<dbReference type="InterPro" id="IPR011250">
    <property type="entry name" value="OMP/PagP_B-barrel"/>
</dbReference>
<protein>
    <submittedName>
        <fullName evidence="5">Transferrin-binding protein 2 (TbpB)</fullName>
    </submittedName>
</protein>
<dbReference type="Gene3D" id="2.40.160.90">
    <property type="match status" value="1"/>
</dbReference>
<evidence type="ECO:0000313" key="4">
    <source>
        <dbReference type="EMBL" id="OSI09220.1"/>
    </source>
</evidence>
<evidence type="ECO:0000256" key="1">
    <source>
        <dbReference type="ARBA" id="ARBA00004442"/>
    </source>
</evidence>
<dbReference type="AlphaFoldDB" id="A0AB38DNN7"/>
<reference evidence="5 7" key="2">
    <citation type="submission" date="2017-06" db="EMBL/GenBank/DDBJ databases">
        <authorList>
            <consortium name="Pathogen Informatics"/>
        </authorList>
    </citation>
    <scope>NUCLEOTIDE SEQUENCE [LARGE SCALE GENOMIC DNA]</scope>
    <source>
        <strain evidence="5 7">NCTC12230</strain>
    </source>
</reference>
<evidence type="ECO:0000313" key="5">
    <source>
        <dbReference type="EMBL" id="SNU78785.1"/>
    </source>
</evidence>
<dbReference type="EMBL" id="MTBM01000016">
    <property type="protein sequence ID" value="OSI09220.1"/>
    <property type="molecule type" value="Genomic_DNA"/>
</dbReference>
<dbReference type="EMBL" id="LT906434">
    <property type="protein sequence ID" value="SNU78785.1"/>
    <property type="molecule type" value="Genomic_DNA"/>
</dbReference>
<accession>A0AB38DNN7</accession>
<dbReference type="RefSeq" id="WP_085364311.1">
    <property type="nucleotide sequence ID" value="NZ_MTBM01000016.1"/>
</dbReference>
<proteinExistence type="predicted"/>
<dbReference type="Pfam" id="PF01298">
    <property type="entry name" value="TbpB_B_D"/>
    <property type="match status" value="1"/>
</dbReference>
<dbReference type="NCBIfam" id="NF041636">
    <property type="entry name" value="slam_lipo"/>
    <property type="match status" value="1"/>
</dbReference>
<keyword evidence="2" id="KW-0732">Signal</keyword>
<dbReference type="KEGG" id="nzo:SAMEA4504057_0261"/>
<keyword evidence="6" id="KW-1185">Reference proteome</keyword>
<feature type="chain" id="PRO_5044187338" evidence="2">
    <location>
        <begin position="21"/>
        <end position="283"/>
    </location>
</feature>
<dbReference type="PROSITE" id="PS51257">
    <property type="entry name" value="PROKAR_LIPOPROTEIN"/>
    <property type="match status" value="1"/>
</dbReference>
<comment type="subcellular location">
    <subcellularLocation>
        <location evidence="1">Cell outer membrane</location>
    </subcellularLocation>
</comment>
<name>A0AB38DNN7_9NEIS</name>
<dbReference type="SUPFAM" id="SSF56925">
    <property type="entry name" value="OMPA-like"/>
    <property type="match status" value="1"/>
</dbReference>
<evidence type="ECO:0000259" key="3">
    <source>
        <dbReference type="Pfam" id="PF01298"/>
    </source>
</evidence>
<dbReference type="InterPro" id="IPR054843">
    <property type="entry name" value="Slam_hemophilin_C"/>
</dbReference>
<reference evidence="4 6" key="1">
    <citation type="submission" date="2017-01" db="EMBL/GenBank/DDBJ databases">
        <authorList>
            <person name="Wolfgang W.J."/>
            <person name="Cole J."/>
            <person name="Wroblewski D."/>
            <person name="Mcginnis J."/>
            <person name="Musser K.A."/>
        </authorList>
    </citation>
    <scope>NUCLEOTIDE SEQUENCE [LARGE SCALE GENOMIC DNA]</scope>
    <source>
        <strain evidence="4 6">DSM 21643</strain>
    </source>
</reference>
<organism evidence="5 7">
    <name type="scientific">Neisseria zoodegmatis</name>
    <dbReference type="NCBI Taxonomy" id="326523"/>
    <lineage>
        <taxon>Bacteria</taxon>
        <taxon>Pseudomonadati</taxon>
        <taxon>Pseudomonadota</taxon>
        <taxon>Betaproteobacteria</taxon>
        <taxon>Neisseriales</taxon>
        <taxon>Neisseriaceae</taxon>
        <taxon>Neisseria</taxon>
    </lineage>
</organism>
<dbReference type="InterPro" id="IPR001677">
    <property type="entry name" value="TbpB_B_D"/>
</dbReference>
<feature type="signal peptide" evidence="2">
    <location>
        <begin position="1"/>
        <end position="20"/>
    </location>
</feature>
<dbReference type="GO" id="GO:0009279">
    <property type="term" value="C:cell outer membrane"/>
    <property type="evidence" value="ECO:0007669"/>
    <property type="project" value="UniProtKB-SubCell"/>
</dbReference>